<organism evidence="1 2">
    <name type="scientific">Plasmodium coatneyi</name>
    <dbReference type="NCBI Taxonomy" id="208452"/>
    <lineage>
        <taxon>Eukaryota</taxon>
        <taxon>Sar</taxon>
        <taxon>Alveolata</taxon>
        <taxon>Apicomplexa</taxon>
        <taxon>Aconoidasida</taxon>
        <taxon>Haemosporida</taxon>
        <taxon>Plasmodiidae</taxon>
        <taxon>Plasmodium</taxon>
    </lineage>
</organism>
<dbReference type="RefSeq" id="XP_019917139.1">
    <property type="nucleotide sequence ID" value="XM_020061576.1"/>
</dbReference>
<keyword evidence="2" id="KW-1185">Reference proteome</keyword>
<dbReference type="InterPro" id="IPR008780">
    <property type="entry name" value="Plasmodium_Vir"/>
</dbReference>
<dbReference type="GeneID" id="30911524"/>
<accession>A0A1B1E5Y2</accession>
<evidence type="ECO:0000313" key="2">
    <source>
        <dbReference type="Proteomes" id="UP000092716"/>
    </source>
</evidence>
<name>A0A1B1E5Y2_9APIC</name>
<sequence length="338" mass="39230">MSDDGRTLTKEDLSQLPSRREYKELVEQAEKFNDRTCAPLVKYEIGNYTDDGSVKDQIIKALCYIHKMENKEGRKKEWFHLFYYWMGEMLLGKLQEGKFSSAMENCAKEIRQLDNESTKFSMYAPDNEELFKGMKKLFDYKIDQEFMRTVVSPEGEHCPKEYQTYLLNVRTAYLKVYGACKSANGKGWCKDFEELYGKIEDGENFRSEYDLIRMVEYAHKNGALPKAESLKSNITDSFGNIDIPSYTFLGIATPLITFFFYKYISLLVPQGHKSPKGSGRRGKRSFVKREFDDDDTLTQNDDDSRTEYSTLGSTIYDRTDVSTIYDREILLVTSLLLP</sequence>
<proteinExistence type="predicted"/>
<gene>
    <name evidence="1" type="ORF">PCOAH_00047930</name>
</gene>
<dbReference type="EMBL" id="CP016251">
    <property type="protein sequence ID" value="ANQ10444.1"/>
    <property type="molecule type" value="Genomic_DNA"/>
</dbReference>
<dbReference type="Proteomes" id="UP000092716">
    <property type="component" value="Chromosome 13"/>
</dbReference>
<dbReference type="OrthoDB" id="383226at2759"/>
<dbReference type="AlphaFoldDB" id="A0A1B1E5Y2"/>
<protein>
    <submittedName>
        <fullName evidence="1">KIR protein</fullName>
    </submittedName>
</protein>
<dbReference type="KEGG" id="pcot:PCOAH_00047930"/>
<reference evidence="2" key="1">
    <citation type="submission" date="2016-06" db="EMBL/GenBank/DDBJ databases">
        <title>First high quality genome sequence of Plasmodium coatneyi using continuous long reads from single molecule, real-time sequencing.</title>
        <authorList>
            <person name="Chien J.-T."/>
            <person name="Pakala S.B."/>
            <person name="Geraldo J.A."/>
            <person name="Lapp S.A."/>
            <person name="Barnwell J.W."/>
            <person name="Kissinger J.C."/>
            <person name="Galinski M.R."/>
            <person name="Humphrey J.C."/>
        </authorList>
    </citation>
    <scope>NUCLEOTIDE SEQUENCE [LARGE SCALE GENOMIC DNA]</scope>
    <source>
        <strain evidence="2">Hackeri</strain>
    </source>
</reference>
<dbReference type="VEuPathDB" id="PlasmoDB:PCOAH_00047930"/>
<dbReference type="Pfam" id="PF05795">
    <property type="entry name" value="Plasmodium_Vir"/>
    <property type="match status" value="1"/>
</dbReference>
<evidence type="ECO:0000313" key="1">
    <source>
        <dbReference type="EMBL" id="ANQ10444.1"/>
    </source>
</evidence>